<proteinExistence type="predicted"/>
<protein>
    <recommendedName>
        <fullName evidence="6">O-antigen ligase-related domain-containing protein</fullName>
    </recommendedName>
</protein>
<feature type="transmembrane region" description="Helical" evidence="5">
    <location>
        <begin position="20"/>
        <end position="43"/>
    </location>
</feature>
<evidence type="ECO:0000256" key="3">
    <source>
        <dbReference type="ARBA" id="ARBA00022989"/>
    </source>
</evidence>
<evidence type="ECO:0000259" key="6">
    <source>
        <dbReference type="Pfam" id="PF04932"/>
    </source>
</evidence>
<feature type="transmembrane region" description="Helical" evidence="5">
    <location>
        <begin position="91"/>
        <end position="109"/>
    </location>
</feature>
<keyword evidence="2 5" id="KW-0812">Transmembrane</keyword>
<evidence type="ECO:0000313" key="7">
    <source>
        <dbReference type="EMBL" id="MEA1079585.1"/>
    </source>
</evidence>
<feature type="transmembrane region" description="Helical" evidence="5">
    <location>
        <begin position="364"/>
        <end position="381"/>
    </location>
</feature>
<feature type="transmembrane region" description="Helical" evidence="5">
    <location>
        <begin position="121"/>
        <end position="141"/>
    </location>
</feature>
<name>A0ABU5NUV9_9GAMM</name>
<comment type="caution">
    <text evidence="7">The sequence shown here is derived from an EMBL/GenBank/DDBJ whole genome shotgun (WGS) entry which is preliminary data.</text>
</comment>
<evidence type="ECO:0000256" key="1">
    <source>
        <dbReference type="ARBA" id="ARBA00004141"/>
    </source>
</evidence>
<feature type="transmembrane region" description="Helical" evidence="5">
    <location>
        <begin position="249"/>
        <end position="269"/>
    </location>
</feature>
<accession>A0ABU5NUV9</accession>
<dbReference type="InterPro" id="IPR007016">
    <property type="entry name" value="O-antigen_ligase-rel_domated"/>
</dbReference>
<gene>
    <name evidence="7" type="ORF">U5822_02825</name>
</gene>
<keyword evidence="3 5" id="KW-1133">Transmembrane helix</keyword>
<sequence length="433" mass="47793">MAPESTEERLVWTALVWTYPLYFLGALYLSGPVVGWLLFLLFLGRFARGEQQQRIPLAVWLWCAGMLVMLISLVIGHVLNHLGTVQLIKSSIGWAKGWALLAIFILAGTQHIRPEILVRGAMHVCLHTLMLLPLFIGAWLLRLPETAYVSPIKMIGGPGPEFFAVSLYEIDPGSGLPRWRLFTPWAPALGFVANVFFLLSRLETDRFWRRSGVTASVMMILMSQSRLALLALIFMVGLLWAWRRLSAPAIAFCTAAGAFVFAFAGGWILETLASSYDAIKAARADSTRVRETLARIALQRWENEAPVWGHGVVERGPHLVEYMPIGSHHSWYGLLFVKGVVGLLALAIPMACSVCALIRAGAALPCRVAACCALLLFAYTFGENLEILAYLIWPGLIMIGVGHRLAAENRTKAAPNLPQLARPCRQETLHGEA</sequence>
<comment type="subcellular location">
    <subcellularLocation>
        <location evidence="1">Membrane</location>
        <topology evidence="1">Multi-pass membrane protein</topology>
    </subcellularLocation>
</comment>
<feature type="transmembrane region" description="Helical" evidence="5">
    <location>
        <begin position="55"/>
        <end position="79"/>
    </location>
</feature>
<feature type="transmembrane region" description="Helical" evidence="5">
    <location>
        <begin position="219"/>
        <end position="242"/>
    </location>
</feature>
<reference evidence="7 8" key="1">
    <citation type="submission" date="2023-12" db="EMBL/GenBank/DDBJ databases">
        <title>Marinobacter qingdaonensis sp. nov., isolated from the intertidal sediment of Qingdao, PR China.</title>
        <authorList>
            <person name="Li Y."/>
        </authorList>
    </citation>
    <scope>NUCLEOTIDE SEQUENCE [LARGE SCALE GENOMIC DNA]</scope>
    <source>
        <strain evidence="7 8">ASW11-75</strain>
    </source>
</reference>
<dbReference type="EMBL" id="JAYDCJ010000001">
    <property type="protein sequence ID" value="MEA1079585.1"/>
    <property type="molecule type" value="Genomic_DNA"/>
</dbReference>
<dbReference type="RefSeq" id="WP_322854104.1">
    <property type="nucleotide sequence ID" value="NZ_JAYDCJ010000001.1"/>
</dbReference>
<evidence type="ECO:0000256" key="4">
    <source>
        <dbReference type="ARBA" id="ARBA00023136"/>
    </source>
</evidence>
<feature type="transmembrane region" description="Helical" evidence="5">
    <location>
        <begin position="179"/>
        <end position="199"/>
    </location>
</feature>
<organism evidence="7 8">
    <name type="scientific">Marinobacter qingdaonensis</name>
    <dbReference type="NCBI Taxonomy" id="3108486"/>
    <lineage>
        <taxon>Bacteria</taxon>
        <taxon>Pseudomonadati</taxon>
        <taxon>Pseudomonadota</taxon>
        <taxon>Gammaproteobacteria</taxon>
        <taxon>Pseudomonadales</taxon>
        <taxon>Marinobacteraceae</taxon>
        <taxon>Marinobacter</taxon>
    </lineage>
</organism>
<feature type="transmembrane region" description="Helical" evidence="5">
    <location>
        <begin position="331"/>
        <end position="357"/>
    </location>
</feature>
<feature type="domain" description="O-antigen ligase-related" evidence="6">
    <location>
        <begin position="215"/>
        <end position="346"/>
    </location>
</feature>
<feature type="transmembrane region" description="Helical" evidence="5">
    <location>
        <begin position="387"/>
        <end position="407"/>
    </location>
</feature>
<dbReference type="Pfam" id="PF04932">
    <property type="entry name" value="Wzy_C"/>
    <property type="match status" value="1"/>
</dbReference>
<keyword evidence="4 5" id="KW-0472">Membrane</keyword>
<evidence type="ECO:0000313" key="8">
    <source>
        <dbReference type="Proteomes" id="UP001305746"/>
    </source>
</evidence>
<evidence type="ECO:0000256" key="2">
    <source>
        <dbReference type="ARBA" id="ARBA00022692"/>
    </source>
</evidence>
<evidence type="ECO:0000256" key="5">
    <source>
        <dbReference type="SAM" id="Phobius"/>
    </source>
</evidence>
<dbReference type="Proteomes" id="UP001305746">
    <property type="component" value="Unassembled WGS sequence"/>
</dbReference>
<keyword evidence="8" id="KW-1185">Reference proteome</keyword>